<keyword evidence="6" id="KW-0547">Nucleotide-binding</keyword>
<dbReference type="STRING" id="556484.B7GD33"/>
<dbReference type="GO" id="GO:0005524">
    <property type="term" value="F:ATP binding"/>
    <property type="evidence" value="ECO:0007669"/>
    <property type="project" value="UniProtKB-KW"/>
</dbReference>
<evidence type="ECO:0000313" key="14">
    <source>
        <dbReference type="EMBL" id="EEC43509.1"/>
    </source>
</evidence>
<keyword evidence="7" id="KW-0418">Kinase</keyword>
<dbReference type="NCBIfam" id="TIGR00671">
    <property type="entry name" value="baf"/>
    <property type="match status" value="1"/>
</dbReference>
<evidence type="ECO:0000313" key="15">
    <source>
        <dbReference type="Proteomes" id="UP000000759"/>
    </source>
</evidence>
<evidence type="ECO:0000256" key="6">
    <source>
        <dbReference type="ARBA" id="ARBA00022741"/>
    </source>
</evidence>
<keyword evidence="10" id="KW-0173">Coenzyme A biosynthesis</keyword>
<keyword evidence="4" id="KW-0963">Cytoplasm</keyword>
<evidence type="ECO:0000256" key="1">
    <source>
        <dbReference type="ARBA" id="ARBA00001958"/>
    </source>
</evidence>
<dbReference type="GO" id="GO:0005737">
    <property type="term" value="C:cytoplasm"/>
    <property type="evidence" value="ECO:0007669"/>
    <property type="project" value="UniProtKB-SubCell"/>
</dbReference>
<comment type="cofactor">
    <cofactor evidence="1">
        <name>K(+)</name>
        <dbReference type="ChEBI" id="CHEBI:29103"/>
    </cofactor>
</comment>
<evidence type="ECO:0000256" key="10">
    <source>
        <dbReference type="ARBA" id="ARBA00022993"/>
    </source>
</evidence>
<gene>
    <name evidence="14" type="ORF">PHATRDRAFT_50140</name>
</gene>
<protein>
    <recommendedName>
        <fullName evidence="12">Type III pantothenate kinase</fullName>
    </recommendedName>
</protein>
<name>B7GD33_PHATC</name>
<dbReference type="Gene3D" id="3.30.420.40">
    <property type="match status" value="1"/>
</dbReference>
<keyword evidence="9" id="KW-0630">Potassium</keyword>
<feature type="domain" description="PTM/DIR17-like Tudor" evidence="13">
    <location>
        <begin position="584"/>
        <end position="636"/>
    </location>
</feature>
<evidence type="ECO:0000256" key="2">
    <source>
        <dbReference type="ARBA" id="ARBA00004496"/>
    </source>
</evidence>
<dbReference type="HOGENOM" id="CLU_432453_0_0_1"/>
<keyword evidence="15" id="KW-1185">Reference proteome</keyword>
<dbReference type="RefSeq" id="XP_002185062.1">
    <property type="nucleotide sequence ID" value="XM_002185026.1"/>
</dbReference>
<dbReference type="EMBL" id="CM000629">
    <property type="protein sequence ID" value="EEC43509.1"/>
    <property type="molecule type" value="Genomic_DNA"/>
</dbReference>
<dbReference type="eggNOG" id="ENOG502SGJP">
    <property type="taxonomic scope" value="Eukaryota"/>
</dbReference>
<reference evidence="15" key="2">
    <citation type="submission" date="2008-08" db="EMBL/GenBank/DDBJ databases">
        <authorList>
            <consortium name="Diatom Consortium"/>
            <person name="Grigoriev I."/>
            <person name="Grimwood J."/>
            <person name="Kuo A."/>
            <person name="Otillar R.P."/>
            <person name="Salamov A."/>
            <person name="Detter J.C."/>
            <person name="Lindquist E."/>
            <person name="Shapiro H."/>
            <person name="Lucas S."/>
            <person name="Glavina del Rio T."/>
            <person name="Pitluck S."/>
            <person name="Rokhsar D."/>
            <person name="Bowler C."/>
        </authorList>
    </citation>
    <scope>GENOME REANNOTATION</scope>
    <source>
        <strain evidence="15">CCAP 1055/1</strain>
    </source>
</reference>
<keyword evidence="8" id="KW-0067">ATP-binding</keyword>
<evidence type="ECO:0000256" key="5">
    <source>
        <dbReference type="ARBA" id="ARBA00022679"/>
    </source>
</evidence>
<dbReference type="PANTHER" id="PTHR34265:SF1">
    <property type="entry name" value="TYPE III PANTOTHENATE KINASE"/>
    <property type="match status" value="1"/>
</dbReference>
<dbReference type="Pfam" id="PF21743">
    <property type="entry name" value="PTM_DIR17_Tudor"/>
    <property type="match status" value="1"/>
</dbReference>
<accession>B7GD33</accession>
<evidence type="ECO:0000259" key="13">
    <source>
        <dbReference type="Pfam" id="PF21743"/>
    </source>
</evidence>
<sequence length="652" mass="72585">MPVANVIDDFETASWPDALPHPDAEFVFSIVCGNSHYRWCVLSKDPTDGTLSPTLFWKTAPVPANDMTEDSSRILLRYLPDQAKDYIFGVDSYTHTRDRALEFCNSRRMPIVHVYVISTNAAHEKGIAFLFRDIPSRVLRLGNTDFYTRQQGCYDTLGVDRAAAARAAAGLYGYPCLVIDGGTALTYTAVDVDGQLQGGGICQGLNLRLKSFAPYTDTLPAIKLESALAILEKRHNANEPFGLCARRIDDAILGTIMREMACLLRNIVDEWSAQAMETFSTIPSEQGNEGSRKYNKNLVVCVTGGDCQVIETLLQPNFGNIIAIGASTRYNSLKTKESSPLTKLNVNKQLLHQALPALIQEKAKTGQAKFEDVRRALIGQRVAVKFAKDGKFYRGTIASCQRDADFTRDVYTVFYDDEREDMDIEQVHAALLLYVKKGEELDSFDDSIRESQEEKRRGADKAAELLGQVKSTLRLEPTSPKQGITASAKTSSTLNAAVAVESTVHGKGDRLRILNVWKKKVRHSDPKNTLFSDTSIEATEVEAAEVEIVEVESDGRKRKRSIQPPSAERTIVEVTGKDGKDFIGCRVAKFFDVDLYFGTVSRFMPSEYVEEKVDVWAIEYDDGDKEDFDASELQEHLALYDVQQGKDPNQSL</sequence>
<proteinExistence type="inferred from homology"/>
<keyword evidence="5" id="KW-0808">Transferase</keyword>
<dbReference type="GO" id="GO:0015937">
    <property type="term" value="P:coenzyme A biosynthetic process"/>
    <property type="evidence" value="ECO:0007669"/>
    <property type="project" value="UniProtKB-KW"/>
</dbReference>
<dbReference type="InterPro" id="IPR004619">
    <property type="entry name" value="Type_III_PanK"/>
</dbReference>
<dbReference type="InterPro" id="IPR043129">
    <property type="entry name" value="ATPase_NBD"/>
</dbReference>
<dbReference type="OMA" id="ANDMTED"/>
<evidence type="ECO:0000256" key="7">
    <source>
        <dbReference type="ARBA" id="ARBA00022777"/>
    </source>
</evidence>
<dbReference type="SUPFAM" id="SSF63748">
    <property type="entry name" value="Tudor/PWWP/MBT"/>
    <property type="match status" value="1"/>
</dbReference>
<evidence type="ECO:0000256" key="12">
    <source>
        <dbReference type="ARBA" id="ARBA00040883"/>
    </source>
</evidence>
<dbReference type="PANTHER" id="PTHR34265">
    <property type="entry name" value="TYPE III PANTOTHENATE KINASE"/>
    <property type="match status" value="1"/>
</dbReference>
<dbReference type="PaxDb" id="2850-Phatr50140"/>
<comment type="similarity">
    <text evidence="11">Belongs to the type III pantothenate kinase family.</text>
</comment>
<evidence type="ECO:0000256" key="8">
    <source>
        <dbReference type="ARBA" id="ARBA00022840"/>
    </source>
</evidence>
<dbReference type="SUPFAM" id="SSF53067">
    <property type="entry name" value="Actin-like ATPase domain"/>
    <property type="match status" value="1"/>
</dbReference>
<organism evidence="14 15">
    <name type="scientific">Phaeodactylum tricornutum (strain CCAP 1055/1)</name>
    <dbReference type="NCBI Taxonomy" id="556484"/>
    <lineage>
        <taxon>Eukaryota</taxon>
        <taxon>Sar</taxon>
        <taxon>Stramenopiles</taxon>
        <taxon>Ochrophyta</taxon>
        <taxon>Bacillariophyta</taxon>
        <taxon>Bacillariophyceae</taxon>
        <taxon>Bacillariophycidae</taxon>
        <taxon>Naviculales</taxon>
        <taxon>Phaeodactylaceae</taxon>
        <taxon>Phaeodactylum</taxon>
    </lineage>
</organism>
<dbReference type="KEGG" id="pti:PHATRDRAFT_50140"/>
<evidence type="ECO:0000256" key="3">
    <source>
        <dbReference type="ARBA" id="ARBA00011738"/>
    </source>
</evidence>
<dbReference type="GeneID" id="7198843"/>
<dbReference type="Gene3D" id="2.30.30.140">
    <property type="match status" value="1"/>
</dbReference>
<evidence type="ECO:0000256" key="9">
    <source>
        <dbReference type="ARBA" id="ARBA00022958"/>
    </source>
</evidence>
<dbReference type="Proteomes" id="UP000000759">
    <property type="component" value="Chromosome 27"/>
</dbReference>
<evidence type="ECO:0000256" key="4">
    <source>
        <dbReference type="ARBA" id="ARBA00022490"/>
    </source>
</evidence>
<comment type="subcellular location">
    <subcellularLocation>
        <location evidence="2">Cytoplasm</location>
    </subcellularLocation>
</comment>
<evidence type="ECO:0000256" key="11">
    <source>
        <dbReference type="ARBA" id="ARBA00038036"/>
    </source>
</evidence>
<dbReference type="Pfam" id="PF03309">
    <property type="entry name" value="Pan_kinase"/>
    <property type="match status" value="1"/>
</dbReference>
<comment type="subunit">
    <text evidence="3">Homodimer.</text>
</comment>
<dbReference type="GO" id="GO:0004594">
    <property type="term" value="F:pantothenate kinase activity"/>
    <property type="evidence" value="ECO:0007669"/>
    <property type="project" value="InterPro"/>
</dbReference>
<reference evidence="14 15" key="1">
    <citation type="journal article" date="2008" name="Nature">
        <title>The Phaeodactylum genome reveals the evolutionary history of diatom genomes.</title>
        <authorList>
            <person name="Bowler C."/>
            <person name="Allen A.E."/>
            <person name="Badger J.H."/>
            <person name="Grimwood J."/>
            <person name="Jabbari K."/>
            <person name="Kuo A."/>
            <person name="Maheswari U."/>
            <person name="Martens C."/>
            <person name="Maumus F."/>
            <person name="Otillar R.P."/>
            <person name="Rayko E."/>
            <person name="Salamov A."/>
            <person name="Vandepoele K."/>
            <person name="Beszteri B."/>
            <person name="Gruber A."/>
            <person name="Heijde M."/>
            <person name="Katinka M."/>
            <person name="Mock T."/>
            <person name="Valentin K."/>
            <person name="Verret F."/>
            <person name="Berges J.A."/>
            <person name="Brownlee C."/>
            <person name="Cadoret J.P."/>
            <person name="Chiovitti A."/>
            <person name="Choi C.J."/>
            <person name="Coesel S."/>
            <person name="De Martino A."/>
            <person name="Detter J.C."/>
            <person name="Durkin C."/>
            <person name="Falciatore A."/>
            <person name="Fournet J."/>
            <person name="Haruta M."/>
            <person name="Huysman M.J."/>
            <person name="Jenkins B.D."/>
            <person name="Jiroutova K."/>
            <person name="Jorgensen R.E."/>
            <person name="Joubert Y."/>
            <person name="Kaplan A."/>
            <person name="Kroger N."/>
            <person name="Kroth P.G."/>
            <person name="La Roche J."/>
            <person name="Lindquist E."/>
            <person name="Lommer M."/>
            <person name="Martin-Jezequel V."/>
            <person name="Lopez P.J."/>
            <person name="Lucas S."/>
            <person name="Mangogna M."/>
            <person name="McGinnis K."/>
            <person name="Medlin L.K."/>
            <person name="Montsant A."/>
            <person name="Oudot-Le Secq M.P."/>
            <person name="Napoli C."/>
            <person name="Obornik M."/>
            <person name="Parker M.S."/>
            <person name="Petit J.L."/>
            <person name="Porcel B.M."/>
            <person name="Poulsen N."/>
            <person name="Robison M."/>
            <person name="Rychlewski L."/>
            <person name="Rynearson T.A."/>
            <person name="Schmutz J."/>
            <person name="Shapiro H."/>
            <person name="Siaut M."/>
            <person name="Stanley M."/>
            <person name="Sussman M.R."/>
            <person name="Taylor A.R."/>
            <person name="Vardi A."/>
            <person name="von Dassow P."/>
            <person name="Vyverman W."/>
            <person name="Willis A."/>
            <person name="Wyrwicz L.S."/>
            <person name="Rokhsar D.S."/>
            <person name="Weissenbach J."/>
            <person name="Armbrust E.V."/>
            <person name="Green B.R."/>
            <person name="Van de Peer Y."/>
            <person name="Grigoriev I.V."/>
        </authorList>
    </citation>
    <scope>NUCLEOTIDE SEQUENCE [LARGE SCALE GENOMIC DNA]</scope>
    <source>
        <strain evidence="14 15">CCAP 1055/1</strain>
    </source>
</reference>
<dbReference type="InterPro" id="IPR047365">
    <property type="entry name" value="Tudor_AtPTM-like"/>
</dbReference>
<dbReference type="OrthoDB" id="46495at2759"/>
<dbReference type="InParanoid" id="B7GD33"/>
<dbReference type="AlphaFoldDB" id="B7GD33"/>